<protein>
    <submittedName>
        <fullName evidence="1">Uncharacterized protein</fullName>
    </submittedName>
</protein>
<keyword evidence="2" id="KW-1185">Reference proteome</keyword>
<reference evidence="1" key="1">
    <citation type="submission" date="2022-03" db="EMBL/GenBank/DDBJ databases">
        <title>Draft genome sequence of Aduncisulcus paluster, a free-living microaerophilic Fornicata.</title>
        <authorList>
            <person name="Yuyama I."/>
            <person name="Kume K."/>
            <person name="Tamura T."/>
            <person name="Inagaki Y."/>
            <person name="Hashimoto T."/>
        </authorList>
    </citation>
    <scope>NUCLEOTIDE SEQUENCE</scope>
    <source>
        <strain evidence="1">NY0171</strain>
    </source>
</reference>
<proteinExistence type="predicted"/>
<organism evidence="1 2">
    <name type="scientific">Aduncisulcus paluster</name>
    <dbReference type="NCBI Taxonomy" id="2918883"/>
    <lineage>
        <taxon>Eukaryota</taxon>
        <taxon>Metamonada</taxon>
        <taxon>Carpediemonas-like organisms</taxon>
        <taxon>Aduncisulcus</taxon>
    </lineage>
</organism>
<accession>A0ABQ5KZU3</accession>
<name>A0ABQ5KZU3_9EUKA</name>
<comment type="caution">
    <text evidence="1">The sequence shown here is derived from an EMBL/GenBank/DDBJ whole genome shotgun (WGS) entry which is preliminary data.</text>
</comment>
<dbReference type="EMBL" id="BQXS01005496">
    <property type="protein sequence ID" value="GKT37937.1"/>
    <property type="molecule type" value="Genomic_DNA"/>
</dbReference>
<evidence type="ECO:0000313" key="1">
    <source>
        <dbReference type="EMBL" id="GKT37937.1"/>
    </source>
</evidence>
<evidence type="ECO:0000313" key="2">
    <source>
        <dbReference type="Proteomes" id="UP001057375"/>
    </source>
</evidence>
<sequence>MTFSKQPSSPGRNPRWYPPIRPLAIANWTKCCAIRKKNIRCMASLQQIGRHLLIDSMSLGVVDEASLSRR</sequence>
<feature type="non-terminal residue" evidence="1">
    <location>
        <position position="70"/>
    </location>
</feature>
<gene>
    <name evidence="1" type="ORF">ADUPG1_003875</name>
</gene>
<dbReference type="Proteomes" id="UP001057375">
    <property type="component" value="Unassembled WGS sequence"/>
</dbReference>